<name>A0A556AF59_9BURK</name>
<dbReference type="Pfam" id="PF02585">
    <property type="entry name" value="PIG-L"/>
    <property type="match status" value="1"/>
</dbReference>
<evidence type="ECO:0000256" key="1">
    <source>
        <dbReference type="SAM" id="MobiDB-lite"/>
    </source>
</evidence>
<dbReference type="Proteomes" id="UP000318405">
    <property type="component" value="Unassembled WGS sequence"/>
</dbReference>
<dbReference type="EMBL" id="VLTJ01000035">
    <property type="protein sequence ID" value="TSH91517.1"/>
    <property type="molecule type" value="Genomic_DNA"/>
</dbReference>
<proteinExistence type="predicted"/>
<evidence type="ECO:0000313" key="3">
    <source>
        <dbReference type="Proteomes" id="UP000318405"/>
    </source>
</evidence>
<keyword evidence="3" id="KW-1185">Reference proteome</keyword>
<accession>A0A556AF59</accession>
<gene>
    <name evidence="2" type="ORF">FOZ76_18090</name>
</gene>
<dbReference type="OrthoDB" id="116799at2"/>
<dbReference type="InterPro" id="IPR024078">
    <property type="entry name" value="LmbE-like_dom_sf"/>
</dbReference>
<comment type="caution">
    <text evidence="2">The sequence shown here is derived from an EMBL/GenBank/DDBJ whole genome shotgun (WGS) entry which is preliminary data.</text>
</comment>
<protein>
    <submittedName>
        <fullName evidence="2">PIG-L family deacetylase</fullName>
    </submittedName>
</protein>
<organism evidence="2 3">
    <name type="scientific">Verticiella sediminum</name>
    <dbReference type="NCBI Taxonomy" id="1247510"/>
    <lineage>
        <taxon>Bacteria</taxon>
        <taxon>Pseudomonadati</taxon>
        <taxon>Pseudomonadota</taxon>
        <taxon>Betaproteobacteria</taxon>
        <taxon>Burkholderiales</taxon>
        <taxon>Alcaligenaceae</taxon>
        <taxon>Verticiella</taxon>
    </lineage>
</organism>
<sequence length="277" mass="29407">MTMVQQTSARPWRLKRGSGLGIPVALMPACSGGHMSEPSASEPAYDGRDPPGSQPALGRVCAISPHLDDAVLGCGALLARCHDACVVTVMAGLPPEGPPPPWDEACGFASGPEAMRARRHEDIVALGLLGAHACHLDFLDAQYGDPPAVASLESAIAARTAAADTVLIPMGLFHADHDLTHRAALCVWRRAGARQRWWAYEDVLYRRKPGLLQRRLAQLQSEGVRATPLPPQPARAPLKAQAVQAYASQLRGLGLAGHAGDTAAPEGYWHLERLDAA</sequence>
<feature type="region of interest" description="Disordered" evidence="1">
    <location>
        <begin position="32"/>
        <end position="51"/>
    </location>
</feature>
<dbReference type="InterPro" id="IPR003737">
    <property type="entry name" value="GlcNAc_PI_deacetylase-related"/>
</dbReference>
<dbReference type="AlphaFoldDB" id="A0A556AF59"/>
<reference evidence="2 3" key="1">
    <citation type="submission" date="2019-07" db="EMBL/GenBank/DDBJ databases">
        <title>Qingshengfaniella alkalisoli gen. nov., sp. nov., isolated from saline soil.</title>
        <authorList>
            <person name="Xu L."/>
            <person name="Huang X.-X."/>
            <person name="Sun J.-Q."/>
        </authorList>
    </citation>
    <scope>NUCLEOTIDE SEQUENCE [LARGE SCALE GENOMIC DNA]</scope>
    <source>
        <strain evidence="2 3">DSM 27279</strain>
    </source>
</reference>
<evidence type="ECO:0000313" key="2">
    <source>
        <dbReference type="EMBL" id="TSH91517.1"/>
    </source>
</evidence>
<dbReference type="Gene3D" id="3.40.50.10320">
    <property type="entry name" value="LmbE-like"/>
    <property type="match status" value="1"/>
</dbReference>
<dbReference type="SUPFAM" id="SSF102588">
    <property type="entry name" value="LmbE-like"/>
    <property type="match status" value="1"/>
</dbReference>